<dbReference type="AlphaFoldDB" id="A0A8X6QV93"/>
<dbReference type="EMBL" id="BMAW01035805">
    <property type="protein sequence ID" value="GFU41232.1"/>
    <property type="molecule type" value="Genomic_DNA"/>
</dbReference>
<evidence type="ECO:0000313" key="1">
    <source>
        <dbReference type="EMBL" id="GFU41232.1"/>
    </source>
</evidence>
<dbReference type="OrthoDB" id="6154436at2759"/>
<reference evidence="1" key="1">
    <citation type="submission" date="2020-08" db="EMBL/GenBank/DDBJ databases">
        <title>Multicomponent nature underlies the extraordinary mechanical properties of spider dragline silk.</title>
        <authorList>
            <person name="Kono N."/>
            <person name="Nakamura H."/>
            <person name="Mori M."/>
            <person name="Yoshida Y."/>
            <person name="Ohtoshi R."/>
            <person name="Malay A.D."/>
            <person name="Moran D.A.P."/>
            <person name="Tomita M."/>
            <person name="Numata K."/>
            <person name="Arakawa K."/>
        </authorList>
    </citation>
    <scope>NUCLEOTIDE SEQUENCE</scope>
</reference>
<keyword evidence="2" id="KW-1185">Reference proteome</keyword>
<comment type="caution">
    <text evidence="1">The sequence shown here is derived from an EMBL/GenBank/DDBJ whole genome shotgun (WGS) entry which is preliminary data.</text>
</comment>
<accession>A0A8X6QV93</accession>
<gene>
    <name evidence="1" type="ORF">NPIL_661921</name>
</gene>
<proteinExistence type="predicted"/>
<evidence type="ECO:0000313" key="2">
    <source>
        <dbReference type="Proteomes" id="UP000887013"/>
    </source>
</evidence>
<protein>
    <submittedName>
        <fullName evidence="1">Uncharacterized protein</fullName>
    </submittedName>
</protein>
<sequence length="247" mass="28152">MKEIIIKKPKEAIFGDFNNDAANIILRSVTIEAGRTNILKKPGLPDGPSFEECAHLRAWLRARAFKYIPSDPRWRRVTPSALLEQILFIFREPRYEKPVSQVSPVFSCLHTHKKKILLSMAHVLLPCDLPSWPDVLRHMSQLSVCNDTLQMTRLMASLYDLCRALLGMDATADCDLGEENLLPWNSVEMDVSNATIPQESSLDNNNQRRCQKIQYHIEKYTLSVQKRIEVEAIIKNAQLILIRAAGS</sequence>
<organism evidence="1 2">
    <name type="scientific">Nephila pilipes</name>
    <name type="common">Giant wood spider</name>
    <name type="synonym">Nephila maculata</name>
    <dbReference type="NCBI Taxonomy" id="299642"/>
    <lineage>
        <taxon>Eukaryota</taxon>
        <taxon>Metazoa</taxon>
        <taxon>Ecdysozoa</taxon>
        <taxon>Arthropoda</taxon>
        <taxon>Chelicerata</taxon>
        <taxon>Arachnida</taxon>
        <taxon>Araneae</taxon>
        <taxon>Araneomorphae</taxon>
        <taxon>Entelegynae</taxon>
        <taxon>Araneoidea</taxon>
        <taxon>Nephilidae</taxon>
        <taxon>Nephila</taxon>
    </lineage>
</organism>
<dbReference type="Proteomes" id="UP000887013">
    <property type="component" value="Unassembled WGS sequence"/>
</dbReference>
<name>A0A8X6QV93_NEPPI</name>